<evidence type="ECO:0000256" key="8">
    <source>
        <dbReference type="ARBA" id="ARBA00022989"/>
    </source>
</evidence>
<evidence type="ECO:0000313" key="14">
    <source>
        <dbReference type="EMBL" id="PUD98039.1"/>
    </source>
</evidence>
<evidence type="ECO:0000256" key="11">
    <source>
        <dbReference type="SAM" id="Phobius"/>
    </source>
</evidence>
<dbReference type="InterPro" id="IPR005467">
    <property type="entry name" value="His_kinase_dom"/>
</dbReference>
<name>A0A6N4DE66_9GAMM</name>
<evidence type="ECO:0000259" key="13">
    <source>
        <dbReference type="PROSITE" id="PS50885"/>
    </source>
</evidence>
<evidence type="ECO:0000256" key="1">
    <source>
        <dbReference type="ARBA" id="ARBA00000085"/>
    </source>
</evidence>
<dbReference type="GO" id="GO:0005886">
    <property type="term" value="C:plasma membrane"/>
    <property type="evidence" value="ECO:0007669"/>
    <property type="project" value="TreeGrafter"/>
</dbReference>
<protein>
    <recommendedName>
        <fullName evidence="3">histidine kinase</fullName>
        <ecNumber evidence="3">2.7.13.3</ecNumber>
    </recommendedName>
</protein>
<evidence type="ECO:0000256" key="10">
    <source>
        <dbReference type="ARBA" id="ARBA00023136"/>
    </source>
</evidence>
<feature type="domain" description="Histidine kinase" evidence="12">
    <location>
        <begin position="239"/>
        <end position="438"/>
    </location>
</feature>
<dbReference type="AlphaFoldDB" id="A0A6N4DE66"/>
<dbReference type="SMART" id="SM00387">
    <property type="entry name" value="HATPase_c"/>
    <property type="match status" value="1"/>
</dbReference>
<keyword evidence="7" id="KW-0418">Kinase</keyword>
<evidence type="ECO:0000256" key="3">
    <source>
        <dbReference type="ARBA" id="ARBA00012438"/>
    </source>
</evidence>
<dbReference type="PROSITE" id="PS50109">
    <property type="entry name" value="HIS_KIN"/>
    <property type="match status" value="1"/>
</dbReference>
<dbReference type="GO" id="GO:0000160">
    <property type="term" value="P:phosphorelay signal transduction system"/>
    <property type="evidence" value="ECO:0007669"/>
    <property type="project" value="UniProtKB-KW"/>
</dbReference>
<dbReference type="Gene3D" id="1.10.287.130">
    <property type="match status" value="1"/>
</dbReference>
<evidence type="ECO:0000313" key="15">
    <source>
        <dbReference type="Proteomes" id="UP000250928"/>
    </source>
</evidence>
<evidence type="ECO:0000256" key="7">
    <source>
        <dbReference type="ARBA" id="ARBA00022777"/>
    </source>
</evidence>
<dbReference type="EMBL" id="PQCO01000328">
    <property type="protein sequence ID" value="PUD98039.1"/>
    <property type="molecule type" value="Genomic_DNA"/>
</dbReference>
<feature type="domain" description="HAMP" evidence="13">
    <location>
        <begin position="180"/>
        <end position="231"/>
    </location>
</feature>
<keyword evidence="8 11" id="KW-1133">Transmembrane helix</keyword>
<keyword evidence="4" id="KW-0597">Phosphoprotein</keyword>
<sequence>MNSLKRRLQLGLGLTLIALIGLIWLIGNQALRAMSEGFVASRLEHDAQGLLASMRFGPEGTELSWRHLSEVYSQPFSGHYFVIRFSDGTTLRSRSLWDQTLDIPPLPPGQAARHHVAGPDAQTLLLLTGGYRKGGREFTLGVAEDLTPILRERDRYSRWFALLALGGLGGLLLIQSLVVNYSFRRLERVRREVQQLALGQASQLSEEVPAEVLPLVREFNQLLGLLNQRLARSRNALGNLAHALKGPLNLLTQYFDQPDEPGRRGQAAHQTRRIGQLMERELKRARLAGKHIAGSRFEPDRELPELIAVLQQIHGPRGLRITYRAPPGILPAGEREDMLELLGNLLDNACKWAATRVHCRIEADTRIRIRVEDDGAGLDPADIERLTDRGARLDERTEGHGLGLAIVSDIVKLYGGTLRFSRAGGLGGLRVEVELPGA</sequence>
<dbReference type="GO" id="GO:0005524">
    <property type="term" value="F:ATP binding"/>
    <property type="evidence" value="ECO:0007669"/>
    <property type="project" value="UniProtKB-KW"/>
</dbReference>
<dbReference type="PANTHER" id="PTHR45436:SF5">
    <property type="entry name" value="SENSOR HISTIDINE KINASE TRCS"/>
    <property type="match status" value="1"/>
</dbReference>
<comment type="catalytic activity">
    <reaction evidence="1">
        <text>ATP + protein L-histidine = ADP + protein N-phospho-L-histidine.</text>
        <dbReference type="EC" id="2.7.13.3"/>
    </reaction>
</comment>
<keyword evidence="14" id="KW-0067">ATP-binding</keyword>
<comment type="subcellular location">
    <subcellularLocation>
        <location evidence="2">Membrane</location>
    </subcellularLocation>
</comment>
<keyword evidence="14" id="KW-0547">Nucleotide-binding</keyword>
<dbReference type="InterPro" id="IPR050428">
    <property type="entry name" value="TCS_sensor_his_kinase"/>
</dbReference>
<keyword evidence="9" id="KW-0902">Two-component regulatory system</keyword>
<dbReference type="InterPro" id="IPR004358">
    <property type="entry name" value="Sig_transdc_His_kin-like_C"/>
</dbReference>
<gene>
    <name evidence="14" type="ORF">C3L24_13510</name>
</gene>
<reference evidence="14 15" key="1">
    <citation type="submission" date="2018-01" db="EMBL/GenBank/DDBJ databases">
        <title>Novel co-symbiosis in the lucinid bivalve Phacoides pectinatus.</title>
        <authorList>
            <person name="Lim S.J."/>
            <person name="Davis B.G."/>
            <person name="Gill D.E."/>
            <person name="Engel A.S."/>
            <person name="Anderson L.C."/>
            <person name="Campbell B.J."/>
        </authorList>
    </citation>
    <scope>NUCLEOTIDE SEQUENCE [LARGE SCALE GENOMIC DNA]</scope>
    <source>
        <strain evidence="14">N3_P5</strain>
    </source>
</reference>
<organism evidence="14 15">
    <name type="scientific">Candidatus Sedimenticola endophacoides</name>
    <dbReference type="NCBI Taxonomy" id="2548426"/>
    <lineage>
        <taxon>Bacteria</taxon>
        <taxon>Pseudomonadati</taxon>
        <taxon>Pseudomonadota</taxon>
        <taxon>Gammaproteobacteria</taxon>
        <taxon>Chromatiales</taxon>
        <taxon>Sedimenticolaceae</taxon>
        <taxon>Sedimenticola</taxon>
    </lineage>
</organism>
<accession>A0A6N4DE66</accession>
<evidence type="ECO:0000256" key="6">
    <source>
        <dbReference type="ARBA" id="ARBA00022692"/>
    </source>
</evidence>
<evidence type="ECO:0000259" key="12">
    <source>
        <dbReference type="PROSITE" id="PS50109"/>
    </source>
</evidence>
<dbReference type="Proteomes" id="UP000250928">
    <property type="component" value="Unassembled WGS sequence"/>
</dbReference>
<dbReference type="PANTHER" id="PTHR45436">
    <property type="entry name" value="SENSOR HISTIDINE KINASE YKOH"/>
    <property type="match status" value="1"/>
</dbReference>
<dbReference type="SUPFAM" id="SSF55874">
    <property type="entry name" value="ATPase domain of HSP90 chaperone/DNA topoisomerase II/histidine kinase"/>
    <property type="match status" value="1"/>
</dbReference>
<evidence type="ECO:0000256" key="4">
    <source>
        <dbReference type="ARBA" id="ARBA00022553"/>
    </source>
</evidence>
<dbReference type="InterPro" id="IPR003594">
    <property type="entry name" value="HATPase_dom"/>
</dbReference>
<dbReference type="Pfam" id="PF02518">
    <property type="entry name" value="HATPase_c"/>
    <property type="match status" value="1"/>
</dbReference>
<keyword evidence="6 11" id="KW-0812">Transmembrane</keyword>
<dbReference type="GO" id="GO:0004673">
    <property type="term" value="F:protein histidine kinase activity"/>
    <property type="evidence" value="ECO:0007669"/>
    <property type="project" value="UniProtKB-EC"/>
</dbReference>
<dbReference type="EC" id="2.7.13.3" evidence="3"/>
<keyword evidence="10 11" id="KW-0472">Membrane</keyword>
<dbReference type="InterPro" id="IPR036890">
    <property type="entry name" value="HATPase_C_sf"/>
</dbReference>
<dbReference type="PRINTS" id="PR00344">
    <property type="entry name" value="BCTRLSENSOR"/>
</dbReference>
<comment type="caution">
    <text evidence="14">The sequence shown here is derived from an EMBL/GenBank/DDBJ whole genome shotgun (WGS) entry which is preliminary data.</text>
</comment>
<evidence type="ECO:0000256" key="9">
    <source>
        <dbReference type="ARBA" id="ARBA00023012"/>
    </source>
</evidence>
<evidence type="ECO:0000256" key="5">
    <source>
        <dbReference type="ARBA" id="ARBA00022679"/>
    </source>
</evidence>
<dbReference type="InterPro" id="IPR003660">
    <property type="entry name" value="HAMP_dom"/>
</dbReference>
<feature type="transmembrane region" description="Helical" evidence="11">
    <location>
        <begin position="159"/>
        <end position="181"/>
    </location>
</feature>
<dbReference type="Gene3D" id="3.30.565.10">
    <property type="entry name" value="Histidine kinase-like ATPase, C-terminal domain"/>
    <property type="match status" value="1"/>
</dbReference>
<evidence type="ECO:0000256" key="2">
    <source>
        <dbReference type="ARBA" id="ARBA00004370"/>
    </source>
</evidence>
<dbReference type="PROSITE" id="PS50885">
    <property type="entry name" value="HAMP"/>
    <property type="match status" value="1"/>
</dbReference>
<proteinExistence type="predicted"/>
<keyword evidence="5" id="KW-0808">Transferase</keyword>